<comment type="caution">
    <text evidence="1">The sequence shown here is derived from an EMBL/GenBank/DDBJ whole genome shotgun (WGS) entry which is preliminary data.</text>
</comment>
<proteinExistence type="predicted"/>
<dbReference type="SUPFAM" id="SSF47240">
    <property type="entry name" value="Ferritin-like"/>
    <property type="match status" value="1"/>
</dbReference>
<accession>A0A939PHD7</accession>
<dbReference type="InterPro" id="IPR012348">
    <property type="entry name" value="RNR-like"/>
</dbReference>
<sequence length="369" mass="42245">MREAGSDGPEALAGLAGSWAVPVGGEALFTWDYDQRSERLISLYAKGKQRQWDAETRLDWSHETDPGDPLGMPDELIWIADSELWDRLPEKERSVVRTHTAGWMYSQFLHGEQGALVCAAQVVRMVPDMDAKFYASTQVMDEARHVEAYDRYLREKIGVRYPITDSLQGLLDTIVRDARWDFTYLGMQVLLEGLALASFSIQRDLMTDPLAKAFNAYVLEDESRHVAFGQIALRQYYQDLTEAERREREEFAVEACHVLSERFAGEELWRNLDYGAEECIQLTRKSAALRVFRYRLFSRIVPALKSINLFGPRMQEGLDQLRLLRFSTMDQDEISAADEARAREIEQEELLRRSKQIESTIAAANGDAT</sequence>
<dbReference type="AlphaFoldDB" id="A0A939PHD7"/>
<dbReference type="GO" id="GO:0016491">
    <property type="term" value="F:oxidoreductase activity"/>
    <property type="evidence" value="ECO:0007669"/>
    <property type="project" value="InterPro"/>
</dbReference>
<dbReference type="InterPro" id="IPR025859">
    <property type="entry name" value="AurF/CmlI"/>
</dbReference>
<protein>
    <submittedName>
        <fullName evidence="1">Ferritin-like domain-containing protein</fullName>
    </submittedName>
</protein>
<organism evidence="1 2">
    <name type="scientific">Actinomadura barringtoniae</name>
    <dbReference type="NCBI Taxonomy" id="1427535"/>
    <lineage>
        <taxon>Bacteria</taxon>
        <taxon>Bacillati</taxon>
        <taxon>Actinomycetota</taxon>
        <taxon>Actinomycetes</taxon>
        <taxon>Streptosporangiales</taxon>
        <taxon>Thermomonosporaceae</taxon>
        <taxon>Actinomadura</taxon>
    </lineage>
</organism>
<reference evidence="1" key="1">
    <citation type="submission" date="2021-03" db="EMBL/GenBank/DDBJ databases">
        <authorList>
            <person name="Kanchanasin P."/>
            <person name="Saeng-In P."/>
            <person name="Phongsopitanun W."/>
            <person name="Yuki M."/>
            <person name="Kudo T."/>
            <person name="Ohkuma M."/>
            <person name="Tanasupawat S."/>
        </authorList>
    </citation>
    <scope>NUCLEOTIDE SEQUENCE</scope>
    <source>
        <strain evidence="1">GKU 128</strain>
    </source>
</reference>
<dbReference type="Gene3D" id="1.10.620.20">
    <property type="entry name" value="Ribonucleotide Reductase, subunit A"/>
    <property type="match status" value="1"/>
</dbReference>
<dbReference type="EMBL" id="JAGEOJ010000006">
    <property type="protein sequence ID" value="MBO2448576.1"/>
    <property type="molecule type" value="Genomic_DNA"/>
</dbReference>
<evidence type="ECO:0000313" key="2">
    <source>
        <dbReference type="Proteomes" id="UP000669179"/>
    </source>
</evidence>
<gene>
    <name evidence="1" type="ORF">J4573_15845</name>
</gene>
<dbReference type="Proteomes" id="UP000669179">
    <property type="component" value="Unassembled WGS sequence"/>
</dbReference>
<dbReference type="InterPro" id="IPR009078">
    <property type="entry name" value="Ferritin-like_SF"/>
</dbReference>
<name>A0A939PHD7_9ACTN</name>
<keyword evidence="2" id="KW-1185">Reference proteome</keyword>
<dbReference type="CDD" id="cd00657">
    <property type="entry name" value="Ferritin_like"/>
    <property type="match status" value="1"/>
</dbReference>
<dbReference type="RefSeq" id="WP_208256245.1">
    <property type="nucleotide sequence ID" value="NZ_JAGEOJ010000006.1"/>
</dbReference>
<evidence type="ECO:0000313" key="1">
    <source>
        <dbReference type="EMBL" id="MBO2448576.1"/>
    </source>
</evidence>
<dbReference type="Pfam" id="PF11583">
    <property type="entry name" value="AurF"/>
    <property type="match status" value="1"/>
</dbReference>